<dbReference type="PANTHER" id="PTHR36047:SF1">
    <property type="entry name" value="OS01G0191000 PROTEIN"/>
    <property type="match status" value="1"/>
</dbReference>
<feature type="domain" description="DUF7803" evidence="1">
    <location>
        <begin position="1"/>
        <end position="54"/>
    </location>
</feature>
<dbReference type="Proteomes" id="UP000236291">
    <property type="component" value="Unassembled WGS sequence"/>
</dbReference>
<proteinExistence type="predicted"/>
<comment type="caution">
    <text evidence="2">The sequence shown here is derived from an EMBL/GenBank/DDBJ whole genome shotgun (WGS) entry which is preliminary data.</text>
</comment>
<dbReference type="ExpressionAtlas" id="A0A2K3N6Q6">
    <property type="expression patterns" value="baseline"/>
</dbReference>
<sequence length="60" mass="6476">MDVDSQPTMEETILVGDDLMTGPPSPIVPPDIASHVLEGVDLCDVILRKLFLCKSLLSPL</sequence>
<reference evidence="2 3" key="1">
    <citation type="journal article" date="2014" name="Am. J. Bot.">
        <title>Genome assembly and annotation for red clover (Trifolium pratense; Fabaceae).</title>
        <authorList>
            <person name="Istvanek J."/>
            <person name="Jaros M."/>
            <person name="Krenek A."/>
            <person name="Repkova J."/>
        </authorList>
    </citation>
    <scope>NUCLEOTIDE SEQUENCE [LARGE SCALE GENOMIC DNA]</scope>
    <source>
        <strain evidence="3">cv. Tatra</strain>
        <tissue evidence="2">Young leaves</tissue>
    </source>
</reference>
<dbReference type="PANTHER" id="PTHR36047">
    <property type="entry name" value="OS01G0191000 PROTEIN"/>
    <property type="match status" value="1"/>
</dbReference>
<evidence type="ECO:0000259" key="1">
    <source>
        <dbReference type="Pfam" id="PF25086"/>
    </source>
</evidence>
<accession>A0A2K3N6Q6</accession>
<name>A0A2K3N6Q6_TRIPR</name>
<organism evidence="2 3">
    <name type="scientific">Trifolium pratense</name>
    <name type="common">Red clover</name>
    <dbReference type="NCBI Taxonomy" id="57577"/>
    <lineage>
        <taxon>Eukaryota</taxon>
        <taxon>Viridiplantae</taxon>
        <taxon>Streptophyta</taxon>
        <taxon>Embryophyta</taxon>
        <taxon>Tracheophyta</taxon>
        <taxon>Spermatophyta</taxon>
        <taxon>Magnoliopsida</taxon>
        <taxon>eudicotyledons</taxon>
        <taxon>Gunneridae</taxon>
        <taxon>Pentapetalae</taxon>
        <taxon>rosids</taxon>
        <taxon>fabids</taxon>
        <taxon>Fabales</taxon>
        <taxon>Fabaceae</taxon>
        <taxon>Papilionoideae</taxon>
        <taxon>50 kb inversion clade</taxon>
        <taxon>NPAAA clade</taxon>
        <taxon>Hologalegina</taxon>
        <taxon>IRL clade</taxon>
        <taxon>Trifolieae</taxon>
        <taxon>Trifolium</taxon>
    </lineage>
</organism>
<reference evidence="2 3" key="2">
    <citation type="journal article" date="2017" name="Front. Plant Sci.">
        <title>Gene Classification and Mining of Molecular Markers Useful in Red Clover (Trifolium pratense) Breeding.</title>
        <authorList>
            <person name="Istvanek J."/>
            <person name="Dluhosova J."/>
            <person name="Dluhos P."/>
            <person name="Patkova L."/>
            <person name="Nedelnik J."/>
            <person name="Repkova J."/>
        </authorList>
    </citation>
    <scope>NUCLEOTIDE SEQUENCE [LARGE SCALE GENOMIC DNA]</scope>
    <source>
        <strain evidence="3">cv. Tatra</strain>
        <tissue evidence="2">Young leaves</tissue>
    </source>
</reference>
<dbReference type="EMBL" id="ASHM01016954">
    <property type="protein sequence ID" value="PNX98712.1"/>
    <property type="molecule type" value="Genomic_DNA"/>
</dbReference>
<evidence type="ECO:0000313" key="3">
    <source>
        <dbReference type="Proteomes" id="UP000236291"/>
    </source>
</evidence>
<dbReference type="InterPro" id="IPR056705">
    <property type="entry name" value="DUF7803"/>
</dbReference>
<protein>
    <recommendedName>
        <fullName evidence="1">DUF7803 domain-containing protein</fullName>
    </recommendedName>
</protein>
<dbReference type="AlphaFoldDB" id="A0A2K3N6Q6"/>
<gene>
    <name evidence="2" type="ORF">L195_g021969</name>
</gene>
<dbReference type="STRING" id="57577.A0A2K3N6Q6"/>
<evidence type="ECO:0000313" key="2">
    <source>
        <dbReference type="EMBL" id="PNX98712.1"/>
    </source>
</evidence>
<dbReference type="Pfam" id="PF25086">
    <property type="entry name" value="DUF7803"/>
    <property type="match status" value="1"/>
</dbReference>